<dbReference type="GO" id="GO:0035418">
    <property type="term" value="P:protein localization to synapse"/>
    <property type="evidence" value="ECO:0007669"/>
    <property type="project" value="TreeGrafter"/>
</dbReference>
<dbReference type="AlphaFoldDB" id="A0AA47PAM3"/>
<dbReference type="InterPro" id="IPR014720">
    <property type="entry name" value="dsRBD_dom"/>
</dbReference>
<sequence length="350" mass="37582">MSAKGRAGRGEVSPGRHRTRFCDKWPSRHPPYPVSPVVLLLLLNIWVAVSAGPCRNLQCISSRLDSMAQVKVQTSAPLAGPGLSPGVPPAAMASPGSLGLQQPSVNGTGPAPTPGCLAPSVGYGDDPVSATPPGLPQENMANPKEKTPMCLVNELARFNRIQPQYKLLNERGPAHAKVFTVQLSLGDQVWEAEGTSIKKAQHTTASRALMESVLPRPAPRSPKVDINSNPVSAASDPLHRPLRPPLWALGRGVTVVMKRLVSTWCSGIKGSPVIGSITPTVELNGLAMKRGEPAIYRPLDPKPMPNYRANYNFRGMFNQSRAAAIFRPFVTITTHRVRAKVSARSSPYLL</sequence>
<dbReference type="GO" id="GO:0098964">
    <property type="term" value="P:anterograde dendritic transport of messenger ribonucleoprotein complex"/>
    <property type="evidence" value="ECO:0007669"/>
    <property type="project" value="TreeGrafter"/>
</dbReference>
<dbReference type="GO" id="GO:0032839">
    <property type="term" value="C:dendrite cytoplasm"/>
    <property type="evidence" value="ECO:0007669"/>
    <property type="project" value="GOC"/>
</dbReference>
<feature type="domain" description="DRBM" evidence="4">
    <location>
        <begin position="147"/>
        <end position="214"/>
    </location>
</feature>
<reference evidence="5" key="1">
    <citation type="journal article" date="2023" name="Front. Mar. Sci.">
        <title>A new Merluccius polli reference genome to investigate the effects of global change in West African waters.</title>
        <authorList>
            <person name="Mateo J.L."/>
            <person name="Blanco-Fernandez C."/>
            <person name="Garcia-Vazquez E."/>
            <person name="Machado-Schiaffino G."/>
        </authorList>
    </citation>
    <scope>NUCLEOTIDE SEQUENCE</scope>
    <source>
        <strain evidence="5">C29</strain>
        <tissue evidence="5">Fin</tissue>
    </source>
</reference>
<evidence type="ECO:0000313" key="6">
    <source>
        <dbReference type="Proteomes" id="UP001174136"/>
    </source>
</evidence>
<name>A0AA47PAM3_MERPO</name>
<keyword evidence="1" id="KW-0677">Repeat</keyword>
<dbReference type="PANTHER" id="PTHR46054:SF1">
    <property type="entry name" value="DOUBLE-STRANDED RNA-BINDING PROTEIN STAUFEN HOMOLOG 2"/>
    <property type="match status" value="1"/>
</dbReference>
<dbReference type="GO" id="GO:0003725">
    <property type="term" value="F:double-stranded RNA binding"/>
    <property type="evidence" value="ECO:0007669"/>
    <property type="project" value="TreeGrafter"/>
</dbReference>
<evidence type="ECO:0000313" key="5">
    <source>
        <dbReference type="EMBL" id="KAK0154670.1"/>
    </source>
</evidence>
<protein>
    <submittedName>
        <fullName evidence="5">Double-stranded RNA-binding protein Staufen 2</fullName>
    </submittedName>
</protein>
<dbReference type="Gene3D" id="3.30.160.20">
    <property type="match status" value="1"/>
</dbReference>
<feature type="region of interest" description="Disordered" evidence="3">
    <location>
        <begin position="215"/>
        <end position="237"/>
    </location>
</feature>
<dbReference type="InterPro" id="IPR044476">
    <property type="entry name" value="STAU2_DSRM_1"/>
</dbReference>
<gene>
    <name evidence="5" type="primary">STAU2</name>
    <name evidence="5" type="ORF">N1851_003018</name>
</gene>
<keyword evidence="6" id="KW-1185">Reference proteome</keyword>
<evidence type="ECO:0000256" key="3">
    <source>
        <dbReference type="SAM" id="MobiDB-lite"/>
    </source>
</evidence>
<feature type="region of interest" description="Disordered" evidence="3">
    <location>
        <begin position="92"/>
        <end position="121"/>
    </location>
</feature>
<comment type="caution">
    <text evidence="5">The sequence shown here is derived from an EMBL/GenBank/DDBJ whole genome shotgun (WGS) entry which is preliminary data.</text>
</comment>
<keyword evidence="2" id="KW-0694">RNA-binding</keyword>
<proteinExistence type="predicted"/>
<dbReference type="FunFam" id="3.30.160.20:FF:000073">
    <property type="entry name" value="Double-stranded RNA-binding protein Staufen homolog"/>
    <property type="match status" value="1"/>
</dbReference>
<dbReference type="GO" id="GO:0005886">
    <property type="term" value="C:plasma membrane"/>
    <property type="evidence" value="ECO:0007669"/>
    <property type="project" value="TreeGrafter"/>
</dbReference>
<dbReference type="SMART" id="SM00358">
    <property type="entry name" value="DSRM"/>
    <property type="match status" value="1"/>
</dbReference>
<dbReference type="InterPro" id="IPR051740">
    <property type="entry name" value="DRBM-containing_protein"/>
</dbReference>
<dbReference type="EMBL" id="JAOPHQ010000373">
    <property type="protein sequence ID" value="KAK0154670.1"/>
    <property type="molecule type" value="Genomic_DNA"/>
</dbReference>
<dbReference type="Pfam" id="PF00035">
    <property type="entry name" value="dsrm"/>
    <property type="match status" value="1"/>
</dbReference>
<organism evidence="5 6">
    <name type="scientific">Merluccius polli</name>
    <name type="common">Benguela hake</name>
    <name type="synonym">Merluccius cadenati</name>
    <dbReference type="NCBI Taxonomy" id="89951"/>
    <lineage>
        <taxon>Eukaryota</taxon>
        <taxon>Metazoa</taxon>
        <taxon>Chordata</taxon>
        <taxon>Craniata</taxon>
        <taxon>Vertebrata</taxon>
        <taxon>Euteleostomi</taxon>
        <taxon>Actinopterygii</taxon>
        <taxon>Neopterygii</taxon>
        <taxon>Teleostei</taxon>
        <taxon>Neoteleostei</taxon>
        <taxon>Acanthomorphata</taxon>
        <taxon>Zeiogadaria</taxon>
        <taxon>Gadariae</taxon>
        <taxon>Gadiformes</taxon>
        <taxon>Gadoidei</taxon>
        <taxon>Merlucciidae</taxon>
        <taxon>Merluccius</taxon>
    </lineage>
</organism>
<dbReference type="SUPFAM" id="SSF54768">
    <property type="entry name" value="dsRNA-binding domain-like"/>
    <property type="match status" value="1"/>
</dbReference>
<dbReference type="PROSITE" id="PS50137">
    <property type="entry name" value="DS_RBD"/>
    <property type="match status" value="1"/>
</dbReference>
<dbReference type="PANTHER" id="PTHR46054">
    <property type="entry name" value="MATERNAL EFFECT PROTEIN STAUFEN"/>
    <property type="match status" value="1"/>
</dbReference>
<dbReference type="GO" id="GO:0043025">
    <property type="term" value="C:neuronal cell body"/>
    <property type="evidence" value="ECO:0007669"/>
    <property type="project" value="TreeGrafter"/>
</dbReference>
<dbReference type="CDD" id="cd19880">
    <property type="entry name" value="DSRM_STAU2_rpt1"/>
    <property type="match status" value="1"/>
</dbReference>
<dbReference type="GO" id="GO:0003729">
    <property type="term" value="F:mRNA binding"/>
    <property type="evidence" value="ECO:0007669"/>
    <property type="project" value="TreeGrafter"/>
</dbReference>
<dbReference type="GO" id="GO:0008298">
    <property type="term" value="P:intracellular mRNA localization"/>
    <property type="evidence" value="ECO:0007669"/>
    <property type="project" value="TreeGrafter"/>
</dbReference>
<evidence type="ECO:0000256" key="1">
    <source>
        <dbReference type="ARBA" id="ARBA00022737"/>
    </source>
</evidence>
<evidence type="ECO:0000259" key="4">
    <source>
        <dbReference type="PROSITE" id="PS50137"/>
    </source>
</evidence>
<dbReference type="GO" id="GO:0010494">
    <property type="term" value="C:cytoplasmic stress granule"/>
    <property type="evidence" value="ECO:0007669"/>
    <property type="project" value="TreeGrafter"/>
</dbReference>
<dbReference type="Proteomes" id="UP001174136">
    <property type="component" value="Unassembled WGS sequence"/>
</dbReference>
<accession>A0AA47PAM3</accession>
<evidence type="ECO:0000256" key="2">
    <source>
        <dbReference type="PROSITE-ProRule" id="PRU00266"/>
    </source>
</evidence>
<dbReference type="GO" id="GO:0007281">
    <property type="term" value="P:germ cell development"/>
    <property type="evidence" value="ECO:0007669"/>
    <property type="project" value="TreeGrafter"/>
</dbReference>